<evidence type="ECO:0000256" key="3">
    <source>
        <dbReference type="ARBA" id="ARBA00022833"/>
    </source>
</evidence>
<dbReference type="PROSITE" id="PS51999">
    <property type="entry name" value="ZF_GRF"/>
    <property type="match status" value="1"/>
</dbReference>
<keyword evidence="5" id="KW-0812">Transmembrane</keyword>
<dbReference type="PANTHER" id="PTHR33248">
    <property type="entry name" value="ZINC ION-BINDING PROTEIN"/>
    <property type="match status" value="1"/>
</dbReference>
<evidence type="ECO:0000256" key="4">
    <source>
        <dbReference type="PROSITE-ProRule" id="PRU01343"/>
    </source>
</evidence>
<feature type="transmembrane region" description="Helical" evidence="5">
    <location>
        <begin position="143"/>
        <end position="164"/>
    </location>
</feature>
<protein>
    <recommendedName>
        <fullName evidence="6">GRF-type domain-containing protein</fullName>
    </recommendedName>
</protein>
<proteinExistence type="predicted"/>
<keyword evidence="2 4" id="KW-0863">Zinc-finger</keyword>
<sequence length="165" mass="18768">MSGRRFGQSTCDSNSSNSRIVKCGHNIPAKSYVSGTELNPGRGFYCCPYWKEPSKNCLFWRWVDQRNDEEETPSSNVIVADDEDIRMKYASMEIHVTSLKESLKLAEEKAERRKHAKKCLFDDLVSIREENTRLVGELKLANARFLFVLFLFVGLLVGIAIAGLK</sequence>
<evidence type="ECO:0000256" key="2">
    <source>
        <dbReference type="ARBA" id="ARBA00022771"/>
    </source>
</evidence>
<evidence type="ECO:0000259" key="6">
    <source>
        <dbReference type="PROSITE" id="PS51999"/>
    </source>
</evidence>
<dbReference type="InterPro" id="IPR010666">
    <property type="entry name" value="Znf_GRF"/>
</dbReference>
<accession>A0AAV2DS68</accession>
<evidence type="ECO:0000256" key="1">
    <source>
        <dbReference type="ARBA" id="ARBA00022723"/>
    </source>
</evidence>
<dbReference type="Proteomes" id="UP001497516">
    <property type="component" value="Chromosome 3"/>
</dbReference>
<evidence type="ECO:0000313" key="8">
    <source>
        <dbReference type="Proteomes" id="UP001497516"/>
    </source>
</evidence>
<dbReference type="AlphaFoldDB" id="A0AAV2DS68"/>
<evidence type="ECO:0000313" key="7">
    <source>
        <dbReference type="EMBL" id="CAL1376342.1"/>
    </source>
</evidence>
<keyword evidence="3" id="KW-0862">Zinc</keyword>
<feature type="domain" description="GRF-type" evidence="6">
    <location>
        <begin position="23"/>
        <end position="66"/>
    </location>
</feature>
<organism evidence="7 8">
    <name type="scientific">Linum trigynum</name>
    <dbReference type="NCBI Taxonomy" id="586398"/>
    <lineage>
        <taxon>Eukaryota</taxon>
        <taxon>Viridiplantae</taxon>
        <taxon>Streptophyta</taxon>
        <taxon>Embryophyta</taxon>
        <taxon>Tracheophyta</taxon>
        <taxon>Spermatophyta</taxon>
        <taxon>Magnoliopsida</taxon>
        <taxon>eudicotyledons</taxon>
        <taxon>Gunneridae</taxon>
        <taxon>Pentapetalae</taxon>
        <taxon>rosids</taxon>
        <taxon>fabids</taxon>
        <taxon>Malpighiales</taxon>
        <taxon>Linaceae</taxon>
        <taxon>Linum</taxon>
    </lineage>
</organism>
<dbReference type="Pfam" id="PF06839">
    <property type="entry name" value="Zn_ribbon_GRF"/>
    <property type="match status" value="1"/>
</dbReference>
<keyword evidence="8" id="KW-1185">Reference proteome</keyword>
<reference evidence="7 8" key="1">
    <citation type="submission" date="2024-04" db="EMBL/GenBank/DDBJ databases">
        <authorList>
            <person name="Fracassetti M."/>
        </authorList>
    </citation>
    <scope>NUCLEOTIDE SEQUENCE [LARGE SCALE GENOMIC DNA]</scope>
</reference>
<keyword evidence="1" id="KW-0479">Metal-binding</keyword>
<keyword evidence="5" id="KW-1133">Transmembrane helix</keyword>
<dbReference type="GO" id="GO:0008270">
    <property type="term" value="F:zinc ion binding"/>
    <property type="evidence" value="ECO:0007669"/>
    <property type="project" value="UniProtKB-KW"/>
</dbReference>
<gene>
    <name evidence="7" type="ORF">LTRI10_LOCUS18078</name>
</gene>
<evidence type="ECO:0000256" key="5">
    <source>
        <dbReference type="SAM" id="Phobius"/>
    </source>
</evidence>
<name>A0AAV2DS68_9ROSI</name>
<keyword evidence="5" id="KW-0472">Membrane</keyword>
<dbReference type="EMBL" id="OZ034816">
    <property type="protein sequence ID" value="CAL1376342.1"/>
    <property type="molecule type" value="Genomic_DNA"/>
</dbReference>